<protein>
    <submittedName>
        <fullName evidence="2">Uncharacterized protein</fullName>
    </submittedName>
</protein>
<evidence type="ECO:0000256" key="1">
    <source>
        <dbReference type="SAM" id="MobiDB-lite"/>
    </source>
</evidence>
<feature type="compositionally biased region" description="Low complexity" evidence="1">
    <location>
        <begin position="188"/>
        <end position="208"/>
    </location>
</feature>
<accession>A0A8H6NZJ7</accession>
<evidence type="ECO:0000313" key="2">
    <source>
        <dbReference type="EMBL" id="KAF6845437.1"/>
    </source>
</evidence>
<name>A0A8H6NZJ7_9PEZI</name>
<dbReference type="AlphaFoldDB" id="A0A8H6NZJ7"/>
<gene>
    <name evidence="2" type="ORF">CMUS01_00012</name>
</gene>
<sequence length="229" mass="24853">MKEEGVSWCISPLFIITAREAYKSLAFPEHNISRIVITNTKTSTHPLATQLNLKSFHLSTFGTTTCPPAHLPFSPYKSPTLHLLNCLMTNMSGPSFSRGRCIHKGCAWNHRSDGKNLRNHIIVQHQGAKPLGCGIIPQSHDGWMPNHLAVCKSCRNSNDAVRQSIEESAEIETVQSSSDGANRETGRSASVDSMASSASGTSGTEGNSINNSFNNITVRGSLSVTFNVR</sequence>
<comment type="caution">
    <text evidence="2">The sequence shown here is derived from an EMBL/GenBank/DDBJ whole genome shotgun (WGS) entry which is preliminary data.</text>
</comment>
<keyword evidence="3" id="KW-1185">Reference proteome</keyword>
<proteinExistence type="predicted"/>
<dbReference type="Proteomes" id="UP000639643">
    <property type="component" value="Unassembled WGS sequence"/>
</dbReference>
<dbReference type="EMBL" id="WIGM01000001">
    <property type="protein sequence ID" value="KAF6845437.1"/>
    <property type="molecule type" value="Genomic_DNA"/>
</dbReference>
<reference evidence="2" key="1">
    <citation type="journal article" date="2020" name="Phytopathology">
        <title>Genome Sequence Resources of Colletotrichum truncatum, C. plurivorum, C. musicola, and C. sojae: Four Species Pathogenic to Soybean (Glycine max).</title>
        <authorList>
            <person name="Rogerio F."/>
            <person name="Boufleur T.R."/>
            <person name="Ciampi-Guillardi M."/>
            <person name="Sukno S.A."/>
            <person name="Thon M.R."/>
            <person name="Massola Junior N.S."/>
            <person name="Baroncelli R."/>
        </authorList>
    </citation>
    <scope>NUCLEOTIDE SEQUENCE</scope>
    <source>
        <strain evidence="2">LFN0074</strain>
    </source>
</reference>
<feature type="region of interest" description="Disordered" evidence="1">
    <location>
        <begin position="169"/>
        <end position="214"/>
    </location>
</feature>
<organism evidence="2 3">
    <name type="scientific">Colletotrichum musicola</name>
    <dbReference type="NCBI Taxonomy" id="2175873"/>
    <lineage>
        <taxon>Eukaryota</taxon>
        <taxon>Fungi</taxon>
        <taxon>Dikarya</taxon>
        <taxon>Ascomycota</taxon>
        <taxon>Pezizomycotina</taxon>
        <taxon>Sordariomycetes</taxon>
        <taxon>Hypocreomycetidae</taxon>
        <taxon>Glomerellales</taxon>
        <taxon>Glomerellaceae</taxon>
        <taxon>Colletotrichum</taxon>
        <taxon>Colletotrichum orchidearum species complex</taxon>
    </lineage>
</organism>
<evidence type="ECO:0000313" key="3">
    <source>
        <dbReference type="Proteomes" id="UP000639643"/>
    </source>
</evidence>